<comment type="caution">
    <text evidence="3">The sequence shown here is derived from an EMBL/GenBank/DDBJ whole genome shotgun (WGS) entry which is preliminary data.</text>
</comment>
<dbReference type="OrthoDB" id="1260494at2"/>
<dbReference type="EMBL" id="RJTX01000004">
    <property type="protein sequence ID" value="ROH96037.1"/>
    <property type="molecule type" value="Genomic_DNA"/>
</dbReference>
<dbReference type="AlphaFoldDB" id="A0A3N0VT82"/>
<feature type="transmembrane region" description="Helical" evidence="1">
    <location>
        <begin position="20"/>
        <end position="36"/>
    </location>
</feature>
<keyword evidence="1" id="KW-0812">Transmembrane</keyword>
<reference evidence="3 5" key="1">
    <citation type="submission" date="2018-11" db="EMBL/GenBank/DDBJ databases">
        <title>Proposal to divide the Flavobacteriaceae and reorganize its genera based on Amino Acid Identity values calculated from whole genome sequences.</title>
        <authorList>
            <person name="Nicholson A.C."/>
            <person name="Gulvik C.A."/>
            <person name="Whitney A.M."/>
            <person name="Humrighouse B.W."/>
            <person name="Bell M."/>
            <person name="Holmes B."/>
            <person name="Steigerwalt A."/>
            <person name="Villarma A."/>
            <person name="Sheth M."/>
            <person name="Batra D."/>
            <person name="Pryor J."/>
            <person name="Bernardet J.-F."/>
            <person name="Hugo C."/>
            <person name="Kampfer P."/>
            <person name="Newman J."/>
            <person name="Mcquiston J.R."/>
        </authorList>
    </citation>
    <scope>NUCLEOTIDE SEQUENCE [LARGE SCALE GENOMIC DNA]</scope>
    <source>
        <strain evidence="3 5">DSM 15235</strain>
    </source>
</reference>
<sequence>MEYNQAYERVNQLKKFYKSLLWFGIITVFVFGNKLFKNGEIEISFFSGSIFLMIWAIILTVKAVKLFIFNSEWERKTLEQELKKDKKPINF</sequence>
<reference evidence="4 6" key="2">
    <citation type="submission" date="2019-03" db="EMBL/GenBank/DDBJ databases">
        <title>Genomic Encyclopedia of Archaeal and Bacterial Type Strains, Phase II (KMG-II): from individual species to whole genera.</title>
        <authorList>
            <person name="Goeker M."/>
        </authorList>
    </citation>
    <scope>NUCLEOTIDE SEQUENCE [LARGE SCALE GENOMIC DNA]</scope>
    <source>
        <strain evidence="4 6">DSM 15235</strain>
    </source>
</reference>
<keyword evidence="1" id="KW-1133">Transmembrane helix</keyword>
<gene>
    <name evidence="4" type="ORF">BCF50_2691</name>
    <name evidence="3" type="ORF">EGI05_16125</name>
</gene>
<feature type="transmembrane region" description="Helical" evidence="1">
    <location>
        <begin position="48"/>
        <end position="68"/>
    </location>
</feature>
<evidence type="ECO:0000313" key="5">
    <source>
        <dbReference type="Proteomes" id="UP000269375"/>
    </source>
</evidence>
<organism evidence="3 5">
    <name type="scientific">Chryseobacterium daecheongense</name>
    <dbReference type="NCBI Taxonomy" id="192389"/>
    <lineage>
        <taxon>Bacteria</taxon>
        <taxon>Pseudomonadati</taxon>
        <taxon>Bacteroidota</taxon>
        <taxon>Flavobacteriia</taxon>
        <taxon>Flavobacteriales</taxon>
        <taxon>Weeksellaceae</taxon>
        <taxon>Chryseobacterium group</taxon>
        <taxon>Chryseobacterium</taxon>
    </lineage>
</organism>
<dbReference type="EMBL" id="SOQW01000003">
    <property type="protein sequence ID" value="TDX91555.1"/>
    <property type="molecule type" value="Genomic_DNA"/>
</dbReference>
<evidence type="ECO:0000313" key="3">
    <source>
        <dbReference type="EMBL" id="ROH96037.1"/>
    </source>
</evidence>
<proteinExistence type="predicted"/>
<keyword evidence="1" id="KW-0472">Membrane</keyword>
<evidence type="ECO:0000259" key="2">
    <source>
        <dbReference type="Pfam" id="PF13239"/>
    </source>
</evidence>
<evidence type="ECO:0000313" key="4">
    <source>
        <dbReference type="EMBL" id="TDX91555.1"/>
    </source>
</evidence>
<dbReference type="Proteomes" id="UP000269375">
    <property type="component" value="Unassembled WGS sequence"/>
</dbReference>
<feature type="domain" description="2TM" evidence="2">
    <location>
        <begin position="5"/>
        <end position="82"/>
    </location>
</feature>
<evidence type="ECO:0000256" key="1">
    <source>
        <dbReference type="SAM" id="Phobius"/>
    </source>
</evidence>
<dbReference type="InterPro" id="IPR025698">
    <property type="entry name" value="2TM_dom"/>
</dbReference>
<name>A0A3N0VT82_9FLAO</name>
<accession>A0A3N0VT82</accession>
<protein>
    <submittedName>
        <fullName evidence="4">2TM domain-containing protein</fullName>
    </submittedName>
</protein>
<evidence type="ECO:0000313" key="6">
    <source>
        <dbReference type="Proteomes" id="UP000295709"/>
    </source>
</evidence>
<keyword evidence="6" id="KW-1185">Reference proteome</keyword>
<dbReference type="Pfam" id="PF13239">
    <property type="entry name" value="2TM"/>
    <property type="match status" value="1"/>
</dbReference>
<dbReference type="Proteomes" id="UP000295709">
    <property type="component" value="Unassembled WGS sequence"/>
</dbReference>
<dbReference type="RefSeq" id="WP_123264049.1">
    <property type="nucleotide sequence ID" value="NZ_RJTX01000004.1"/>
</dbReference>